<comment type="similarity">
    <text evidence="1 6">Belongs to the ATG12 family.</text>
</comment>
<dbReference type="GO" id="GO:0000422">
    <property type="term" value="P:autophagy of mitochondrion"/>
    <property type="evidence" value="ECO:0007669"/>
    <property type="project" value="TreeGrafter"/>
</dbReference>
<keyword evidence="6" id="KW-0653">Protein transport</keyword>
<dbReference type="InterPro" id="IPR029071">
    <property type="entry name" value="Ubiquitin-like_domsf"/>
</dbReference>
<name>U4KUB6_PYROM</name>
<dbReference type="GO" id="GO:0034727">
    <property type="term" value="P:piecemeal microautophagy of the nucleus"/>
    <property type="evidence" value="ECO:0007669"/>
    <property type="project" value="TreeGrafter"/>
</dbReference>
<dbReference type="Proteomes" id="UP000018144">
    <property type="component" value="Unassembled WGS sequence"/>
</dbReference>
<evidence type="ECO:0000256" key="5">
    <source>
        <dbReference type="ARBA" id="ARBA00023006"/>
    </source>
</evidence>
<keyword evidence="6" id="KW-0472">Membrane</keyword>
<dbReference type="AlphaFoldDB" id="U4KUB6"/>
<dbReference type="InterPro" id="IPR007242">
    <property type="entry name" value="Atg12"/>
</dbReference>
<evidence type="ECO:0000256" key="2">
    <source>
        <dbReference type="ARBA" id="ARBA00015875"/>
    </source>
</evidence>
<dbReference type="OMA" id="DLPMNMS"/>
<dbReference type="GO" id="GO:0034045">
    <property type="term" value="C:phagophore assembly site membrane"/>
    <property type="evidence" value="ECO:0007669"/>
    <property type="project" value="UniProtKB-SubCell"/>
</dbReference>
<accession>U4KUB6</accession>
<keyword evidence="3 6" id="KW-1017">Isopeptide bond</keyword>
<dbReference type="PANTHER" id="PTHR13385:SF0">
    <property type="entry name" value="UBIQUITIN-LIKE PROTEIN ATG12"/>
    <property type="match status" value="1"/>
</dbReference>
<evidence type="ECO:0000313" key="7">
    <source>
        <dbReference type="EMBL" id="CCX04868.1"/>
    </source>
</evidence>
<keyword evidence="5 6" id="KW-0072">Autophagy</keyword>
<dbReference type="EMBL" id="HF935218">
    <property type="protein sequence ID" value="CCX04868.1"/>
    <property type="molecule type" value="Genomic_DNA"/>
</dbReference>
<dbReference type="GO" id="GO:0000045">
    <property type="term" value="P:autophagosome assembly"/>
    <property type="evidence" value="ECO:0007669"/>
    <property type="project" value="InterPro"/>
</dbReference>
<dbReference type="eggNOG" id="KOG3439">
    <property type="taxonomic scope" value="Eukaryota"/>
</dbReference>
<gene>
    <name evidence="7" type="ORF">PCON_03850</name>
</gene>
<proteinExistence type="inferred from homology"/>
<sequence length="135" mass="14851">MTDIPRIPEDIEGGNLDLPVTLSASVLLTSLPRDGQRALQKAAHPTPTKVTIKFKAMGSAPMLNKDTYKIKTSQRFENVAVFLRSQLGIGPADSLFLYINFTFAPALDENVGNLWNCFKTGEELIINYSMQSAFG</sequence>
<keyword evidence="4 6" id="KW-0833">Ubl conjugation pathway</keyword>
<dbReference type="SUPFAM" id="SSF54236">
    <property type="entry name" value="Ubiquitin-like"/>
    <property type="match status" value="1"/>
</dbReference>
<evidence type="ECO:0000313" key="8">
    <source>
        <dbReference type="Proteomes" id="UP000018144"/>
    </source>
</evidence>
<comment type="subcellular location">
    <subcellularLocation>
        <location evidence="6">Preautophagosomal structure membrane</location>
        <topology evidence="6">Peripheral membrane protein</topology>
    </subcellularLocation>
</comment>
<dbReference type="OrthoDB" id="10003551at2759"/>
<dbReference type="CDD" id="cd01612">
    <property type="entry name" value="Ubl_ATG12"/>
    <property type="match status" value="1"/>
</dbReference>
<evidence type="ECO:0000256" key="1">
    <source>
        <dbReference type="ARBA" id="ARBA00007778"/>
    </source>
</evidence>
<keyword evidence="6" id="KW-0813">Transport</keyword>
<dbReference type="GO" id="GO:0019776">
    <property type="term" value="F:Atg8-family ligase activity"/>
    <property type="evidence" value="ECO:0007669"/>
    <property type="project" value="TreeGrafter"/>
</dbReference>
<dbReference type="PANTHER" id="PTHR13385">
    <property type="entry name" value="AUTOPHAGY PROTEIN 12"/>
    <property type="match status" value="1"/>
</dbReference>
<comment type="function">
    <text evidence="6">Ubiquitin-like protein involved in cytoplasm to vacuole transport (Cvt), autophagy vesicles formation, mitophagy, and nucleophagy.</text>
</comment>
<dbReference type="GO" id="GO:0061723">
    <property type="term" value="P:glycophagy"/>
    <property type="evidence" value="ECO:0007669"/>
    <property type="project" value="TreeGrafter"/>
</dbReference>
<evidence type="ECO:0000256" key="3">
    <source>
        <dbReference type="ARBA" id="ARBA00022499"/>
    </source>
</evidence>
<dbReference type="Pfam" id="PF04110">
    <property type="entry name" value="APG12"/>
    <property type="match status" value="1"/>
</dbReference>
<protein>
    <recommendedName>
        <fullName evidence="2 6">Ubiquitin-like protein ATG12</fullName>
    </recommendedName>
</protein>
<evidence type="ECO:0000256" key="6">
    <source>
        <dbReference type="RuleBase" id="RU361201"/>
    </source>
</evidence>
<organism evidence="7 8">
    <name type="scientific">Pyronema omphalodes (strain CBS 100304)</name>
    <name type="common">Pyronema confluens</name>
    <dbReference type="NCBI Taxonomy" id="1076935"/>
    <lineage>
        <taxon>Eukaryota</taxon>
        <taxon>Fungi</taxon>
        <taxon>Dikarya</taxon>
        <taxon>Ascomycota</taxon>
        <taxon>Pezizomycotina</taxon>
        <taxon>Pezizomycetes</taxon>
        <taxon>Pezizales</taxon>
        <taxon>Pyronemataceae</taxon>
        <taxon>Pyronema</taxon>
    </lineage>
</organism>
<keyword evidence="8" id="KW-1185">Reference proteome</keyword>
<dbReference type="STRING" id="1076935.U4KUB6"/>
<evidence type="ECO:0000256" key="4">
    <source>
        <dbReference type="ARBA" id="ARBA00022786"/>
    </source>
</evidence>
<dbReference type="GO" id="GO:0034274">
    <property type="term" value="C:Atg12-Atg5-Atg16 complex"/>
    <property type="evidence" value="ECO:0007669"/>
    <property type="project" value="TreeGrafter"/>
</dbReference>
<dbReference type="GO" id="GO:0097352">
    <property type="term" value="P:autophagosome maturation"/>
    <property type="evidence" value="ECO:0007669"/>
    <property type="project" value="TreeGrafter"/>
</dbReference>
<reference evidence="7 8" key="1">
    <citation type="journal article" date="2013" name="PLoS Genet.">
        <title>The genome and development-dependent transcriptomes of Pyronema confluens: a window into fungal evolution.</title>
        <authorList>
            <person name="Traeger S."/>
            <person name="Altegoer F."/>
            <person name="Freitag M."/>
            <person name="Gabaldon T."/>
            <person name="Kempken F."/>
            <person name="Kumar A."/>
            <person name="Marcet-Houben M."/>
            <person name="Poggeler S."/>
            <person name="Stajich J.E."/>
            <person name="Nowrousian M."/>
        </authorList>
    </citation>
    <scope>NUCLEOTIDE SEQUENCE [LARGE SCALE GENOMIC DNA]</scope>
    <source>
        <strain evidence="8">CBS 100304</strain>
        <tissue evidence="7">Vegetative mycelium</tissue>
    </source>
</reference>
<comment type="subunit">
    <text evidence="6">Forms a conjugate with ATG5.</text>
</comment>
<dbReference type="GO" id="GO:0015031">
    <property type="term" value="P:protein transport"/>
    <property type="evidence" value="ECO:0007669"/>
    <property type="project" value="UniProtKB-KW"/>
</dbReference>
<dbReference type="Gene3D" id="3.10.20.90">
    <property type="entry name" value="Phosphatidylinositol 3-kinase Catalytic Subunit, Chain A, domain 1"/>
    <property type="match status" value="1"/>
</dbReference>
<dbReference type="GO" id="GO:0000421">
    <property type="term" value="C:autophagosome membrane"/>
    <property type="evidence" value="ECO:0007669"/>
    <property type="project" value="TreeGrafter"/>
</dbReference>